<proteinExistence type="predicted"/>
<dbReference type="Proteomes" id="UP000015105">
    <property type="component" value="Chromosome 5D"/>
</dbReference>
<dbReference type="Gramene" id="AET5Gv20029500.21">
    <property type="protein sequence ID" value="AET5Gv20029500.21"/>
    <property type="gene ID" value="AET5Gv20029500"/>
</dbReference>
<reference evidence="3" key="1">
    <citation type="journal article" date="2014" name="Science">
        <title>Ancient hybridizations among the ancestral genomes of bread wheat.</title>
        <authorList>
            <consortium name="International Wheat Genome Sequencing Consortium,"/>
            <person name="Marcussen T."/>
            <person name="Sandve S.R."/>
            <person name="Heier L."/>
            <person name="Spannagl M."/>
            <person name="Pfeifer M."/>
            <person name="Jakobsen K.S."/>
            <person name="Wulff B.B."/>
            <person name="Steuernagel B."/>
            <person name="Mayer K.F."/>
            <person name="Olsen O.A."/>
        </authorList>
    </citation>
    <scope>NUCLEOTIDE SEQUENCE [LARGE SCALE GENOMIC DNA]</scope>
    <source>
        <strain evidence="3">cv. AL8/78</strain>
    </source>
</reference>
<dbReference type="EnsemblPlants" id="AET5Gv20029500.24">
    <property type="protein sequence ID" value="AET5Gv20029500.24"/>
    <property type="gene ID" value="AET5Gv20029500"/>
</dbReference>
<dbReference type="Gramene" id="AET5Gv20029500.24">
    <property type="protein sequence ID" value="AET5Gv20029500.24"/>
    <property type="gene ID" value="AET5Gv20029500"/>
</dbReference>
<sequence>MRSHRFLALLSTLAEAYDFYNLYLWEKVFGIRYGKRWLNAERTECMQEIVCACSGKAGVENTRSCRCECPALIKLFRVEDNGWYIAEHRDNQKS</sequence>
<accession>A0A453JGC0</accession>
<dbReference type="EnsemblPlants" id="AET5Gv20029500.1">
    <property type="protein sequence ID" value="AET5Gv20029500.1"/>
    <property type="gene ID" value="AET5Gv20029500"/>
</dbReference>
<feature type="chain" id="PRO_5042372502" description="FAR1 domain-containing protein" evidence="1">
    <location>
        <begin position="17"/>
        <end position="94"/>
    </location>
</feature>
<reference evidence="2" key="3">
    <citation type="journal article" date="2017" name="Nature">
        <title>Genome sequence of the progenitor of the wheat D genome Aegilops tauschii.</title>
        <authorList>
            <person name="Luo M.C."/>
            <person name="Gu Y.Q."/>
            <person name="Puiu D."/>
            <person name="Wang H."/>
            <person name="Twardziok S.O."/>
            <person name="Deal K.R."/>
            <person name="Huo N."/>
            <person name="Zhu T."/>
            <person name="Wang L."/>
            <person name="Wang Y."/>
            <person name="McGuire P.E."/>
            <person name="Liu S."/>
            <person name="Long H."/>
            <person name="Ramasamy R.K."/>
            <person name="Rodriguez J.C."/>
            <person name="Van S.L."/>
            <person name="Yuan L."/>
            <person name="Wang Z."/>
            <person name="Xia Z."/>
            <person name="Xiao L."/>
            <person name="Anderson O.D."/>
            <person name="Ouyang S."/>
            <person name="Liang Y."/>
            <person name="Zimin A.V."/>
            <person name="Pertea G."/>
            <person name="Qi P."/>
            <person name="Bennetzen J.L."/>
            <person name="Dai X."/>
            <person name="Dawson M.W."/>
            <person name="Muller H.G."/>
            <person name="Kugler K."/>
            <person name="Rivarola-Duarte L."/>
            <person name="Spannagl M."/>
            <person name="Mayer K.F.X."/>
            <person name="Lu F.H."/>
            <person name="Bevan M.W."/>
            <person name="Leroy P."/>
            <person name="Li P."/>
            <person name="You F.M."/>
            <person name="Sun Q."/>
            <person name="Liu Z."/>
            <person name="Lyons E."/>
            <person name="Wicker T."/>
            <person name="Salzberg S.L."/>
            <person name="Devos K.M."/>
            <person name="Dvorak J."/>
        </authorList>
    </citation>
    <scope>NUCLEOTIDE SEQUENCE [LARGE SCALE GENOMIC DNA]</scope>
    <source>
        <strain evidence="2">cv. AL8/78</strain>
    </source>
</reference>
<dbReference type="AlphaFoldDB" id="A0A453JGC0"/>
<reference evidence="3" key="2">
    <citation type="journal article" date="2017" name="Nat. Plants">
        <title>The Aegilops tauschii genome reveals multiple impacts of transposons.</title>
        <authorList>
            <person name="Zhao G."/>
            <person name="Zou C."/>
            <person name="Li K."/>
            <person name="Wang K."/>
            <person name="Li T."/>
            <person name="Gao L."/>
            <person name="Zhang X."/>
            <person name="Wang H."/>
            <person name="Yang Z."/>
            <person name="Liu X."/>
            <person name="Jiang W."/>
            <person name="Mao L."/>
            <person name="Kong X."/>
            <person name="Jiao Y."/>
            <person name="Jia J."/>
        </authorList>
    </citation>
    <scope>NUCLEOTIDE SEQUENCE [LARGE SCALE GENOMIC DNA]</scope>
    <source>
        <strain evidence="3">cv. AL8/78</strain>
    </source>
</reference>
<feature type="signal peptide" evidence="1">
    <location>
        <begin position="1"/>
        <end position="16"/>
    </location>
</feature>
<evidence type="ECO:0000313" key="3">
    <source>
        <dbReference type="Proteomes" id="UP000015105"/>
    </source>
</evidence>
<evidence type="ECO:0008006" key="4">
    <source>
        <dbReference type="Google" id="ProtNLM"/>
    </source>
</evidence>
<protein>
    <recommendedName>
        <fullName evidence="4">FAR1 domain-containing protein</fullName>
    </recommendedName>
</protein>
<dbReference type="EnsemblPlants" id="AET5Gv20029500.14">
    <property type="protein sequence ID" value="AET5Gv20029500.14"/>
    <property type="gene ID" value="AET5Gv20029500"/>
</dbReference>
<name>A0A453JGC0_AEGTS</name>
<keyword evidence="3" id="KW-1185">Reference proteome</keyword>
<dbReference type="Gramene" id="AET5Gv20029500.19">
    <property type="protein sequence ID" value="AET5Gv20029500.19"/>
    <property type="gene ID" value="AET5Gv20029500"/>
</dbReference>
<dbReference type="PANTHER" id="PTHR47482">
    <property type="entry name" value="OS11G0632001 PROTEIN"/>
    <property type="match status" value="1"/>
</dbReference>
<dbReference type="EnsemblPlants" id="AET5Gv20029500.13">
    <property type="protein sequence ID" value="AET5Gv20029500.13"/>
    <property type="gene ID" value="AET5Gv20029500"/>
</dbReference>
<evidence type="ECO:0000313" key="2">
    <source>
        <dbReference type="EnsemblPlants" id="AET5Gv20029500.13"/>
    </source>
</evidence>
<dbReference type="EnsemblPlants" id="AET5Gv20029500.21">
    <property type="protein sequence ID" value="AET5Gv20029500.21"/>
    <property type="gene ID" value="AET5Gv20029500"/>
</dbReference>
<keyword evidence="1" id="KW-0732">Signal</keyword>
<dbReference type="Gramene" id="AET5Gv20029500.13">
    <property type="protein sequence ID" value="AET5Gv20029500.13"/>
    <property type="gene ID" value="AET5Gv20029500"/>
</dbReference>
<dbReference type="PANTHER" id="PTHR47482:SF5">
    <property type="entry name" value="FAR1 DOMAIN-CONTAINING PROTEIN"/>
    <property type="match status" value="1"/>
</dbReference>
<reference evidence="2" key="5">
    <citation type="journal article" date="2021" name="G3 (Bethesda)">
        <title>Aegilops tauschii genome assembly Aet v5.0 features greater sequence contiguity and improved annotation.</title>
        <authorList>
            <person name="Wang L."/>
            <person name="Zhu T."/>
            <person name="Rodriguez J.C."/>
            <person name="Deal K.R."/>
            <person name="Dubcovsky J."/>
            <person name="McGuire P.E."/>
            <person name="Lux T."/>
            <person name="Spannagl M."/>
            <person name="Mayer K.F.X."/>
            <person name="Baldrich P."/>
            <person name="Meyers B.C."/>
            <person name="Huo N."/>
            <person name="Gu Y.Q."/>
            <person name="Zhou H."/>
            <person name="Devos K.M."/>
            <person name="Bennetzen J.L."/>
            <person name="Unver T."/>
            <person name="Budak H."/>
            <person name="Gulick P.J."/>
            <person name="Galiba G."/>
            <person name="Kalapos B."/>
            <person name="Nelson D.R."/>
            <person name="Li P."/>
            <person name="You F.M."/>
            <person name="Luo M.C."/>
            <person name="Dvorak J."/>
        </authorList>
    </citation>
    <scope>NUCLEOTIDE SEQUENCE [LARGE SCALE GENOMIC DNA]</scope>
    <source>
        <strain evidence="2">cv. AL8/78</strain>
    </source>
</reference>
<dbReference type="EnsemblPlants" id="AET5Gv20029500.19">
    <property type="protein sequence ID" value="AET5Gv20029500.19"/>
    <property type="gene ID" value="AET5Gv20029500"/>
</dbReference>
<dbReference type="Gramene" id="AET5Gv20029500.14">
    <property type="protein sequence ID" value="AET5Gv20029500.14"/>
    <property type="gene ID" value="AET5Gv20029500"/>
</dbReference>
<reference evidence="2" key="4">
    <citation type="submission" date="2019-03" db="UniProtKB">
        <authorList>
            <consortium name="EnsemblPlants"/>
        </authorList>
    </citation>
    <scope>IDENTIFICATION</scope>
</reference>
<organism evidence="2 3">
    <name type="scientific">Aegilops tauschii subsp. strangulata</name>
    <name type="common">Goatgrass</name>
    <dbReference type="NCBI Taxonomy" id="200361"/>
    <lineage>
        <taxon>Eukaryota</taxon>
        <taxon>Viridiplantae</taxon>
        <taxon>Streptophyta</taxon>
        <taxon>Embryophyta</taxon>
        <taxon>Tracheophyta</taxon>
        <taxon>Spermatophyta</taxon>
        <taxon>Magnoliopsida</taxon>
        <taxon>Liliopsida</taxon>
        <taxon>Poales</taxon>
        <taxon>Poaceae</taxon>
        <taxon>BOP clade</taxon>
        <taxon>Pooideae</taxon>
        <taxon>Triticodae</taxon>
        <taxon>Triticeae</taxon>
        <taxon>Triticinae</taxon>
        <taxon>Aegilops</taxon>
    </lineage>
</organism>
<dbReference type="Gramene" id="AET5Gv20029500.1">
    <property type="protein sequence ID" value="AET5Gv20029500.1"/>
    <property type="gene ID" value="AET5Gv20029500"/>
</dbReference>
<evidence type="ECO:0000256" key="1">
    <source>
        <dbReference type="SAM" id="SignalP"/>
    </source>
</evidence>